<dbReference type="Pfam" id="PF03106">
    <property type="entry name" value="WRKY"/>
    <property type="match status" value="1"/>
</dbReference>
<name>A0AAQ3JUX9_9LILI</name>
<comment type="subcellular location">
    <subcellularLocation>
        <location evidence="1">Nucleus</location>
    </subcellularLocation>
</comment>
<dbReference type="SUPFAM" id="SSF118290">
    <property type="entry name" value="WRKY DNA-binding domain"/>
    <property type="match status" value="1"/>
</dbReference>
<dbReference type="InterPro" id="IPR036576">
    <property type="entry name" value="WRKY_dom_sf"/>
</dbReference>
<gene>
    <name evidence="7" type="ORF">Cni_G04196</name>
</gene>
<sequence>MENTLFASQEFHPSYYHQHMSQLQYCSLQSLGHFDQLRKESAARVFSEEVLQQFAVFNSAEVAINMKKSGDEREYGLLPSCSNVNGNVHPGQENIRIEIRSQKISTHTPYSDGYQWRKYGEKKISGSRFPRSYYRCTYRQDKGCQATKQVQQQGHSDPPLFLVTYKGEHTCNAVSTANDQHPQHMLQCHQLNKDYYYSQPDHHYNYNPSFFLNVDNSISSNPKFETATAPHMMIDSHSPAPEMPFCVHFEQPKGFVNGSDDSAASGAAINPNLTADSTFSDEINFQENWSPSSQELDISEMMMMDSVGFDFDNILELFQIF</sequence>
<evidence type="ECO:0000313" key="8">
    <source>
        <dbReference type="Proteomes" id="UP001327560"/>
    </source>
</evidence>
<dbReference type="EMBL" id="CP136890">
    <property type="protein sequence ID" value="WOK95489.1"/>
    <property type="molecule type" value="Genomic_DNA"/>
</dbReference>
<dbReference type="PANTHER" id="PTHR31282">
    <property type="entry name" value="WRKY TRANSCRIPTION FACTOR 21-RELATED"/>
    <property type="match status" value="1"/>
</dbReference>
<organism evidence="7 8">
    <name type="scientific">Canna indica</name>
    <name type="common">Indian-shot</name>
    <dbReference type="NCBI Taxonomy" id="4628"/>
    <lineage>
        <taxon>Eukaryota</taxon>
        <taxon>Viridiplantae</taxon>
        <taxon>Streptophyta</taxon>
        <taxon>Embryophyta</taxon>
        <taxon>Tracheophyta</taxon>
        <taxon>Spermatophyta</taxon>
        <taxon>Magnoliopsida</taxon>
        <taxon>Liliopsida</taxon>
        <taxon>Zingiberales</taxon>
        <taxon>Cannaceae</taxon>
        <taxon>Canna</taxon>
    </lineage>
</organism>
<evidence type="ECO:0000256" key="5">
    <source>
        <dbReference type="ARBA" id="ARBA00023242"/>
    </source>
</evidence>
<accession>A0AAQ3JUX9</accession>
<protein>
    <submittedName>
        <fullName evidence="7">WRKY transcription factor 59 isoform X1</fullName>
    </submittedName>
</protein>
<keyword evidence="3" id="KW-0238">DNA-binding</keyword>
<feature type="domain" description="WRKY" evidence="6">
    <location>
        <begin position="105"/>
        <end position="174"/>
    </location>
</feature>
<dbReference type="GO" id="GO:0043565">
    <property type="term" value="F:sequence-specific DNA binding"/>
    <property type="evidence" value="ECO:0007669"/>
    <property type="project" value="InterPro"/>
</dbReference>
<reference evidence="7 8" key="1">
    <citation type="submission" date="2023-10" db="EMBL/GenBank/DDBJ databases">
        <title>Chromosome-scale genome assembly provides insights into flower coloration mechanisms of Canna indica.</title>
        <authorList>
            <person name="Li C."/>
        </authorList>
    </citation>
    <scope>NUCLEOTIDE SEQUENCE [LARGE SCALE GENOMIC DNA]</scope>
    <source>
        <tissue evidence="7">Flower</tissue>
    </source>
</reference>
<dbReference type="SMART" id="SM00774">
    <property type="entry name" value="WRKY"/>
    <property type="match status" value="1"/>
</dbReference>
<dbReference type="PROSITE" id="PS50811">
    <property type="entry name" value="WRKY"/>
    <property type="match status" value="1"/>
</dbReference>
<keyword evidence="4" id="KW-0804">Transcription</keyword>
<evidence type="ECO:0000256" key="3">
    <source>
        <dbReference type="ARBA" id="ARBA00023125"/>
    </source>
</evidence>
<evidence type="ECO:0000256" key="4">
    <source>
        <dbReference type="ARBA" id="ARBA00023163"/>
    </source>
</evidence>
<keyword evidence="5" id="KW-0539">Nucleus</keyword>
<evidence type="ECO:0000256" key="1">
    <source>
        <dbReference type="ARBA" id="ARBA00004123"/>
    </source>
</evidence>
<keyword evidence="2" id="KW-0805">Transcription regulation</keyword>
<evidence type="ECO:0000313" key="7">
    <source>
        <dbReference type="EMBL" id="WOK95489.1"/>
    </source>
</evidence>
<keyword evidence="8" id="KW-1185">Reference proteome</keyword>
<dbReference type="Gene3D" id="2.20.25.80">
    <property type="entry name" value="WRKY domain"/>
    <property type="match status" value="1"/>
</dbReference>
<dbReference type="InterPro" id="IPR003657">
    <property type="entry name" value="WRKY_dom"/>
</dbReference>
<evidence type="ECO:0000259" key="6">
    <source>
        <dbReference type="PROSITE" id="PS50811"/>
    </source>
</evidence>
<proteinExistence type="predicted"/>
<dbReference type="Proteomes" id="UP001327560">
    <property type="component" value="Chromosome 1"/>
</dbReference>
<dbReference type="InterPro" id="IPR044810">
    <property type="entry name" value="WRKY_plant"/>
</dbReference>
<evidence type="ECO:0000256" key="2">
    <source>
        <dbReference type="ARBA" id="ARBA00023015"/>
    </source>
</evidence>
<dbReference type="GO" id="GO:0005634">
    <property type="term" value="C:nucleus"/>
    <property type="evidence" value="ECO:0007669"/>
    <property type="project" value="UniProtKB-SubCell"/>
</dbReference>
<dbReference type="AlphaFoldDB" id="A0AAQ3JUX9"/>
<dbReference type="GO" id="GO:0003700">
    <property type="term" value="F:DNA-binding transcription factor activity"/>
    <property type="evidence" value="ECO:0007669"/>
    <property type="project" value="InterPro"/>
</dbReference>